<proteinExistence type="predicted"/>
<dbReference type="AlphaFoldDB" id="A0A2K0TG73"/>
<accession>A0A2K0TG73</accession>
<reference evidence="2 3" key="1">
    <citation type="submission" date="2017-02" db="EMBL/GenBank/DDBJ databases">
        <title>Genomes of Trichoderma spp. with biocontrol activity.</title>
        <authorList>
            <person name="Gardiner D."/>
            <person name="Kazan K."/>
            <person name="Vos C."/>
            <person name="Harvey P."/>
        </authorList>
    </citation>
    <scope>NUCLEOTIDE SEQUENCE [LARGE SCALE GENOMIC DNA]</scope>
    <source>
        <strain evidence="2 3">A5MH</strain>
    </source>
</reference>
<feature type="region of interest" description="Disordered" evidence="1">
    <location>
        <begin position="190"/>
        <end position="223"/>
    </location>
</feature>
<organism evidence="2 3">
    <name type="scientific">Trichoderma gamsii</name>
    <dbReference type="NCBI Taxonomy" id="398673"/>
    <lineage>
        <taxon>Eukaryota</taxon>
        <taxon>Fungi</taxon>
        <taxon>Dikarya</taxon>
        <taxon>Ascomycota</taxon>
        <taxon>Pezizomycotina</taxon>
        <taxon>Sordariomycetes</taxon>
        <taxon>Hypocreomycetidae</taxon>
        <taxon>Hypocreales</taxon>
        <taxon>Hypocreaceae</taxon>
        <taxon>Trichoderma</taxon>
    </lineage>
</organism>
<dbReference type="EMBL" id="MTYH01000029">
    <property type="protein sequence ID" value="PNP44531.1"/>
    <property type="molecule type" value="Genomic_DNA"/>
</dbReference>
<evidence type="ECO:0000313" key="3">
    <source>
        <dbReference type="Proteomes" id="UP000236546"/>
    </source>
</evidence>
<name>A0A2K0TG73_9HYPO</name>
<dbReference type="Proteomes" id="UP000236546">
    <property type="component" value="Unassembled WGS sequence"/>
</dbReference>
<evidence type="ECO:0000313" key="2">
    <source>
        <dbReference type="EMBL" id="PNP44531.1"/>
    </source>
</evidence>
<evidence type="ECO:0000256" key="1">
    <source>
        <dbReference type="SAM" id="MobiDB-lite"/>
    </source>
</evidence>
<dbReference type="OrthoDB" id="10542645at2759"/>
<protein>
    <submittedName>
        <fullName evidence="2">Uncharacterized protein</fullName>
    </submittedName>
</protein>
<comment type="caution">
    <text evidence="2">The sequence shown here is derived from an EMBL/GenBank/DDBJ whole genome shotgun (WGS) entry which is preliminary data.</text>
</comment>
<sequence>MSDFTDKLSPRAIGNGIKSRVSGLVPIRNDPPCNKVINRLTKISKVAKETRYKKRNVSKLSATAMLILSQTDIRFLHRAIVQVSKPVIHRQVNVPLEAKTTMNIDTVPVQQETRPPQQETSARIQKHRPCMPALIVGGFRGKDIDQIDQIDQIDPSRILTQNLCALRQAGKWEKRNLQQICLSRAQIAAIERRKDREEDEEEERQRMTRQPPKPLQRGDPIKL</sequence>
<gene>
    <name evidence="2" type="ORF">TGAMA5MH_03660</name>
</gene>